<evidence type="ECO:0000256" key="14">
    <source>
        <dbReference type="PROSITE-ProRule" id="PRU01360"/>
    </source>
</evidence>
<evidence type="ECO:0000256" key="12">
    <source>
        <dbReference type="ARBA" id="ARBA00023170"/>
    </source>
</evidence>
<dbReference type="Gene3D" id="2.170.130.10">
    <property type="entry name" value="TonB-dependent receptor, plug domain"/>
    <property type="match status" value="1"/>
</dbReference>
<dbReference type="EMBL" id="QFPN01000008">
    <property type="protein sequence ID" value="PZQ12931.1"/>
    <property type="molecule type" value="Genomic_DNA"/>
</dbReference>
<comment type="similarity">
    <text evidence="2 14 15">Belongs to the TonB-dependent receptor family.</text>
</comment>
<dbReference type="AlphaFoldDB" id="A0A2W5K7S4"/>
<evidence type="ECO:0000259" key="18">
    <source>
        <dbReference type="Pfam" id="PF07715"/>
    </source>
</evidence>
<keyword evidence="7 16" id="KW-0732">Signal</keyword>
<reference evidence="19 20" key="1">
    <citation type="submission" date="2017-08" db="EMBL/GenBank/DDBJ databases">
        <title>Infants hospitalized years apart are colonized by the same room-sourced microbial strains.</title>
        <authorList>
            <person name="Brooks B."/>
            <person name="Olm M.R."/>
            <person name="Firek B.A."/>
            <person name="Baker R."/>
            <person name="Thomas B.C."/>
            <person name="Morowitz M.J."/>
            <person name="Banfield J.F."/>
        </authorList>
    </citation>
    <scope>NUCLEOTIDE SEQUENCE [LARGE SCALE GENOMIC DNA]</scope>
    <source>
        <strain evidence="19">S2_005_003_R2_43</strain>
    </source>
</reference>
<name>A0A2W5K7S4_ANCNO</name>
<accession>A0A2W5K7S4</accession>
<gene>
    <name evidence="19" type="ORF">DI565_14730</name>
</gene>
<keyword evidence="12 19" id="KW-0675">Receptor</keyword>
<feature type="signal peptide" evidence="16">
    <location>
        <begin position="1"/>
        <end position="25"/>
    </location>
</feature>
<dbReference type="PANTHER" id="PTHR32552:SF68">
    <property type="entry name" value="FERRICHROME OUTER MEMBRANE TRANSPORTER_PHAGE RECEPTOR"/>
    <property type="match status" value="1"/>
</dbReference>
<organism evidence="19 20">
    <name type="scientific">Ancylobacter novellus</name>
    <name type="common">Thiobacillus novellus</name>
    <dbReference type="NCBI Taxonomy" id="921"/>
    <lineage>
        <taxon>Bacteria</taxon>
        <taxon>Pseudomonadati</taxon>
        <taxon>Pseudomonadota</taxon>
        <taxon>Alphaproteobacteria</taxon>
        <taxon>Hyphomicrobiales</taxon>
        <taxon>Xanthobacteraceae</taxon>
        <taxon>Ancylobacter</taxon>
    </lineage>
</organism>
<evidence type="ECO:0000313" key="19">
    <source>
        <dbReference type="EMBL" id="PZQ12931.1"/>
    </source>
</evidence>
<dbReference type="PROSITE" id="PS52016">
    <property type="entry name" value="TONB_DEPENDENT_REC_3"/>
    <property type="match status" value="1"/>
</dbReference>
<comment type="subcellular location">
    <subcellularLocation>
        <location evidence="1 14">Cell outer membrane</location>
        <topology evidence="1 14">Multi-pass membrane protein</topology>
    </subcellularLocation>
</comment>
<keyword evidence="9" id="KW-0406">Ion transport</keyword>
<dbReference type="Proteomes" id="UP000249577">
    <property type="component" value="Unassembled WGS sequence"/>
</dbReference>
<comment type="caution">
    <text evidence="19">The sequence shown here is derived from an EMBL/GenBank/DDBJ whole genome shotgun (WGS) entry which is preliminary data.</text>
</comment>
<dbReference type="InterPro" id="IPR039426">
    <property type="entry name" value="TonB-dep_rcpt-like"/>
</dbReference>
<evidence type="ECO:0000256" key="5">
    <source>
        <dbReference type="ARBA" id="ARBA00022496"/>
    </source>
</evidence>
<evidence type="ECO:0000256" key="8">
    <source>
        <dbReference type="ARBA" id="ARBA00023004"/>
    </source>
</evidence>
<keyword evidence="13 14" id="KW-0998">Cell outer membrane</keyword>
<evidence type="ECO:0000256" key="7">
    <source>
        <dbReference type="ARBA" id="ARBA00022729"/>
    </source>
</evidence>
<evidence type="ECO:0000256" key="9">
    <source>
        <dbReference type="ARBA" id="ARBA00023065"/>
    </source>
</evidence>
<feature type="domain" description="TonB-dependent receptor-like beta-barrel" evidence="17">
    <location>
        <begin position="252"/>
        <end position="715"/>
    </location>
</feature>
<evidence type="ECO:0000256" key="1">
    <source>
        <dbReference type="ARBA" id="ARBA00004571"/>
    </source>
</evidence>
<protein>
    <submittedName>
        <fullName evidence="19">TonB-dependent siderophore receptor</fullName>
    </submittedName>
</protein>
<dbReference type="InterPro" id="IPR010105">
    <property type="entry name" value="TonB_sidphr_rcpt"/>
</dbReference>
<keyword evidence="5" id="KW-0410">Iron transport</keyword>
<dbReference type="InterPro" id="IPR036942">
    <property type="entry name" value="Beta-barrel_TonB_sf"/>
</dbReference>
<feature type="domain" description="TonB-dependent receptor plug" evidence="18">
    <location>
        <begin position="74"/>
        <end position="178"/>
    </location>
</feature>
<keyword evidence="4 14" id="KW-1134">Transmembrane beta strand</keyword>
<keyword evidence="10 15" id="KW-0798">TonB box</keyword>
<evidence type="ECO:0000256" key="4">
    <source>
        <dbReference type="ARBA" id="ARBA00022452"/>
    </source>
</evidence>
<dbReference type="GO" id="GO:0015344">
    <property type="term" value="F:siderophore uptake transmembrane transporter activity"/>
    <property type="evidence" value="ECO:0007669"/>
    <property type="project" value="TreeGrafter"/>
</dbReference>
<dbReference type="InterPro" id="IPR012910">
    <property type="entry name" value="Plug_dom"/>
</dbReference>
<dbReference type="FunFam" id="2.170.130.10:FF:000001">
    <property type="entry name" value="Catecholate siderophore TonB-dependent receptor"/>
    <property type="match status" value="1"/>
</dbReference>
<dbReference type="NCBIfam" id="TIGR01783">
    <property type="entry name" value="TonB-siderophor"/>
    <property type="match status" value="1"/>
</dbReference>
<evidence type="ECO:0000256" key="16">
    <source>
        <dbReference type="SAM" id="SignalP"/>
    </source>
</evidence>
<evidence type="ECO:0000259" key="17">
    <source>
        <dbReference type="Pfam" id="PF00593"/>
    </source>
</evidence>
<dbReference type="Pfam" id="PF07715">
    <property type="entry name" value="Plug"/>
    <property type="match status" value="1"/>
</dbReference>
<dbReference type="GO" id="GO:0015891">
    <property type="term" value="P:siderophore transport"/>
    <property type="evidence" value="ECO:0007669"/>
    <property type="project" value="InterPro"/>
</dbReference>
<dbReference type="GO" id="GO:0038023">
    <property type="term" value="F:signaling receptor activity"/>
    <property type="evidence" value="ECO:0007669"/>
    <property type="project" value="InterPro"/>
</dbReference>
<sequence length="765" mass="83625">MTVRIKRGRAARFLGVSVLALCAAAQIGVARGQESAQQLEEINVQGQGKETAEGPVDGYVASRTATGSKTDTPLVETPQSISIVTRDEIEDRGATTLQEALAYTPGVSSFSSGRSLYLDEFDIRGFSSENGNLGQLRDGMKLQANVYDGSQEVYGLERIEILKGPASILYGQLAPGGVINSISKRPTFTPQGEINLTGGSFDTKQFSGDVSGPIGGEGSDWAFRLTALARDANTWIDHVPDDKRYIAPALTWKPTDDTSLTVLGYYQEIRTRFVAPMDAFGTVFGNRNPGGRRVPRDLFIGDTSFDRYNIDSGAIAYIFDHKFNENISFSSRGRYFEAKSDWNYLTSLGFVGEDNGAALACLPTGSPNQLCRGRSERKEHSKVWTADNHFQFNFDTGPVEHTAVVGVDYARQTYDTVRQRDSAGGWIDIGTGDKLDPTGDVGGAPRGFDRTITQVGVYAQDQIKILDKFIFLGGLRKDWATTDFTYENPAWAMFNGKQKDDDLTGRLGFVYLAPNGFAPYVSYSESFAPSVAAERTILTTLKPTTGKQYEGGVRWTSPDGKTLITGSVYHIEQKNLPFGTLDTPTQVGLVRSKGFELEAKTEIGPWQLSAGYAYTDAKTIKDDSVYVDPTTGDEIHYLVGQRLPTIPLHQASLWAIYDFTSMGVRGLKLGAGVKYVGKTNIPPATYFDGAFEEKLQKFPSIPSYVTFDAVAKMDFGAISSSMQGFYGQVNATNLFNKKTYSCALGFQGCDYGAPRTVLATVSYKW</sequence>
<evidence type="ECO:0000256" key="10">
    <source>
        <dbReference type="ARBA" id="ARBA00023077"/>
    </source>
</evidence>
<evidence type="ECO:0000313" key="20">
    <source>
        <dbReference type="Proteomes" id="UP000249577"/>
    </source>
</evidence>
<dbReference type="InterPro" id="IPR037066">
    <property type="entry name" value="Plug_dom_sf"/>
</dbReference>
<dbReference type="InterPro" id="IPR000531">
    <property type="entry name" value="Beta-barrel_TonB"/>
</dbReference>
<dbReference type="Gene3D" id="2.40.170.20">
    <property type="entry name" value="TonB-dependent receptor, beta-barrel domain"/>
    <property type="match status" value="1"/>
</dbReference>
<evidence type="ECO:0000256" key="3">
    <source>
        <dbReference type="ARBA" id="ARBA00022448"/>
    </source>
</evidence>
<keyword evidence="11 14" id="KW-0472">Membrane</keyword>
<dbReference type="SUPFAM" id="SSF56935">
    <property type="entry name" value="Porins"/>
    <property type="match status" value="1"/>
</dbReference>
<keyword evidence="6 14" id="KW-0812">Transmembrane</keyword>
<dbReference type="Pfam" id="PF00593">
    <property type="entry name" value="TonB_dep_Rec_b-barrel"/>
    <property type="match status" value="1"/>
</dbReference>
<feature type="chain" id="PRO_5016108608" evidence="16">
    <location>
        <begin position="26"/>
        <end position="765"/>
    </location>
</feature>
<dbReference type="GO" id="GO:0009279">
    <property type="term" value="C:cell outer membrane"/>
    <property type="evidence" value="ECO:0007669"/>
    <property type="project" value="UniProtKB-SubCell"/>
</dbReference>
<evidence type="ECO:0000256" key="2">
    <source>
        <dbReference type="ARBA" id="ARBA00009810"/>
    </source>
</evidence>
<evidence type="ECO:0000256" key="13">
    <source>
        <dbReference type="ARBA" id="ARBA00023237"/>
    </source>
</evidence>
<proteinExistence type="inferred from homology"/>
<evidence type="ECO:0000256" key="15">
    <source>
        <dbReference type="RuleBase" id="RU003357"/>
    </source>
</evidence>
<evidence type="ECO:0000256" key="6">
    <source>
        <dbReference type="ARBA" id="ARBA00022692"/>
    </source>
</evidence>
<evidence type="ECO:0000256" key="11">
    <source>
        <dbReference type="ARBA" id="ARBA00023136"/>
    </source>
</evidence>
<keyword evidence="8" id="KW-0408">Iron</keyword>
<keyword evidence="3 14" id="KW-0813">Transport</keyword>
<dbReference type="PANTHER" id="PTHR32552">
    <property type="entry name" value="FERRICHROME IRON RECEPTOR-RELATED"/>
    <property type="match status" value="1"/>
</dbReference>
<dbReference type="CDD" id="cd01347">
    <property type="entry name" value="ligand_gated_channel"/>
    <property type="match status" value="1"/>
</dbReference>